<protein>
    <submittedName>
        <fullName evidence="4">Tetratricopeptide repeat protein</fullName>
    </submittedName>
</protein>
<proteinExistence type="predicted"/>
<dbReference type="SMART" id="SM00028">
    <property type="entry name" value="TPR"/>
    <property type="match status" value="1"/>
</dbReference>
<gene>
    <name evidence="4" type="ORF">H6G95_04230</name>
</gene>
<evidence type="ECO:0000256" key="3">
    <source>
        <dbReference type="PROSITE-ProRule" id="PRU00339"/>
    </source>
</evidence>
<evidence type="ECO:0000313" key="4">
    <source>
        <dbReference type="EMBL" id="MBD2559839.1"/>
    </source>
</evidence>
<dbReference type="InterPro" id="IPR011990">
    <property type="entry name" value="TPR-like_helical_dom_sf"/>
</dbReference>
<dbReference type="InterPro" id="IPR019734">
    <property type="entry name" value="TPR_rpt"/>
</dbReference>
<evidence type="ECO:0000256" key="2">
    <source>
        <dbReference type="ARBA" id="ARBA00022803"/>
    </source>
</evidence>
<dbReference type="PROSITE" id="PS50005">
    <property type="entry name" value="TPR"/>
    <property type="match status" value="1"/>
</dbReference>
<dbReference type="RefSeq" id="WP_190890772.1">
    <property type="nucleotide sequence ID" value="NZ_JACJTE010000003.1"/>
</dbReference>
<accession>A0ABR8ESF5</accession>
<dbReference type="SUPFAM" id="SSF48452">
    <property type="entry name" value="TPR-like"/>
    <property type="match status" value="1"/>
</dbReference>
<dbReference type="PANTHER" id="PTHR44943">
    <property type="entry name" value="CELLULOSE SYNTHASE OPERON PROTEIN C"/>
    <property type="match status" value="1"/>
</dbReference>
<keyword evidence="1" id="KW-0677">Repeat</keyword>
<sequence length="63" mass="6931">MPNSATAYYNLGNALSDQKKLDEAIAQYRKAIELDPKYANAYNGLGNALRDQKKLDEAIAANL</sequence>
<comment type="caution">
    <text evidence="4">The sequence shown here is derived from an EMBL/GenBank/DDBJ whole genome shotgun (WGS) entry which is preliminary data.</text>
</comment>
<dbReference type="PANTHER" id="PTHR44943:SF8">
    <property type="entry name" value="TPR REPEAT-CONTAINING PROTEIN MJ0263"/>
    <property type="match status" value="1"/>
</dbReference>
<dbReference type="InterPro" id="IPR051685">
    <property type="entry name" value="Ycf3/AcsC/BcsC/TPR_MFPF"/>
</dbReference>
<evidence type="ECO:0000256" key="1">
    <source>
        <dbReference type="ARBA" id="ARBA00022737"/>
    </source>
</evidence>
<dbReference type="EMBL" id="JACJTE010000003">
    <property type="protein sequence ID" value="MBD2559839.1"/>
    <property type="molecule type" value="Genomic_DNA"/>
</dbReference>
<dbReference type="Proteomes" id="UP000604661">
    <property type="component" value="Unassembled WGS sequence"/>
</dbReference>
<keyword evidence="5" id="KW-1185">Reference proteome</keyword>
<dbReference type="Pfam" id="PF13414">
    <property type="entry name" value="TPR_11"/>
    <property type="match status" value="1"/>
</dbReference>
<reference evidence="4 5" key="1">
    <citation type="journal article" date="2020" name="ISME J.">
        <title>Comparative genomics reveals insights into cyanobacterial evolution and habitat adaptation.</title>
        <authorList>
            <person name="Chen M.Y."/>
            <person name="Teng W.K."/>
            <person name="Zhao L."/>
            <person name="Hu C.X."/>
            <person name="Zhou Y.K."/>
            <person name="Han B.P."/>
            <person name="Song L.R."/>
            <person name="Shu W.S."/>
        </authorList>
    </citation>
    <scope>NUCLEOTIDE SEQUENCE [LARGE SCALE GENOMIC DNA]</scope>
    <source>
        <strain evidence="4 5">FACHB-391</strain>
    </source>
</reference>
<dbReference type="PROSITE" id="PS50293">
    <property type="entry name" value="TPR_REGION"/>
    <property type="match status" value="1"/>
</dbReference>
<evidence type="ECO:0000313" key="5">
    <source>
        <dbReference type="Proteomes" id="UP000604661"/>
    </source>
</evidence>
<feature type="repeat" description="TPR" evidence="3">
    <location>
        <begin position="5"/>
        <end position="38"/>
    </location>
</feature>
<organism evidence="4 5">
    <name type="scientific">Nostoc linckia FACHB-391</name>
    <dbReference type="NCBI Taxonomy" id="2692906"/>
    <lineage>
        <taxon>Bacteria</taxon>
        <taxon>Bacillati</taxon>
        <taxon>Cyanobacteriota</taxon>
        <taxon>Cyanophyceae</taxon>
        <taxon>Nostocales</taxon>
        <taxon>Nostocaceae</taxon>
        <taxon>Nostoc</taxon>
    </lineage>
</organism>
<keyword evidence="2 3" id="KW-0802">TPR repeat</keyword>
<name>A0ABR8ESF5_NOSLI</name>
<dbReference type="Gene3D" id="1.25.40.10">
    <property type="entry name" value="Tetratricopeptide repeat domain"/>
    <property type="match status" value="1"/>
</dbReference>